<organism evidence="3 4">
    <name type="scientific">Rhizocola hellebori</name>
    <dbReference type="NCBI Taxonomy" id="1392758"/>
    <lineage>
        <taxon>Bacteria</taxon>
        <taxon>Bacillati</taxon>
        <taxon>Actinomycetota</taxon>
        <taxon>Actinomycetes</taxon>
        <taxon>Micromonosporales</taxon>
        <taxon>Micromonosporaceae</taxon>
        <taxon>Rhizocola</taxon>
    </lineage>
</organism>
<keyword evidence="4" id="KW-1185">Reference proteome</keyword>
<proteinExistence type="predicted"/>
<protein>
    <recommendedName>
        <fullName evidence="5">Amino acid adenylation domain-containing protein</fullName>
    </recommendedName>
</protein>
<dbReference type="Proteomes" id="UP000612899">
    <property type="component" value="Unassembled WGS sequence"/>
</dbReference>
<accession>A0A8J3QGU0</accession>
<evidence type="ECO:0000313" key="4">
    <source>
        <dbReference type="Proteomes" id="UP000612899"/>
    </source>
</evidence>
<dbReference type="CDD" id="cd05930">
    <property type="entry name" value="A_NRPS"/>
    <property type="match status" value="1"/>
</dbReference>
<feature type="domain" description="AMP-binding enzyme C-terminal" evidence="2">
    <location>
        <begin position="408"/>
        <end position="480"/>
    </location>
</feature>
<evidence type="ECO:0000259" key="1">
    <source>
        <dbReference type="Pfam" id="PF00501"/>
    </source>
</evidence>
<dbReference type="Gene3D" id="3.40.50.12780">
    <property type="entry name" value="N-terminal domain of ligase-like"/>
    <property type="match status" value="1"/>
</dbReference>
<dbReference type="InterPro" id="IPR025110">
    <property type="entry name" value="AMP-bd_C"/>
</dbReference>
<dbReference type="InterPro" id="IPR000873">
    <property type="entry name" value="AMP-dep_synth/lig_dom"/>
</dbReference>
<dbReference type="InterPro" id="IPR042099">
    <property type="entry name" value="ANL_N_sf"/>
</dbReference>
<dbReference type="GO" id="GO:0031177">
    <property type="term" value="F:phosphopantetheine binding"/>
    <property type="evidence" value="ECO:0007669"/>
    <property type="project" value="TreeGrafter"/>
</dbReference>
<dbReference type="PROSITE" id="PS00455">
    <property type="entry name" value="AMP_BINDING"/>
    <property type="match status" value="1"/>
</dbReference>
<dbReference type="PANTHER" id="PTHR45527">
    <property type="entry name" value="NONRIBOSOMAL PEPTIDE SYNTHETASE"/>
    <property type="match status" value="1"/>
</dbReference>
<dbReference type="AlphaFoldDB" id="A0A8J3QGU0"/>
<comment type="caution">
    <text evidence="3">The sequence shown here is derived from an EMBL/GenBank/DDBJ whole genome shotgun (WGS) entry which is preliminary data.</text>
</comment>
<dbReference type="InterPro" id="IPR020845">
    <property type="entry name" value="AMP-binding_CS"/>
</dbReference>
<feature type="domain" description="AMP-dependent synthetase/ligase" evidence="1">
    <location>
        <begin position="20"/>
        <end position="353"/>
    </location>
</feature>
<dbReference type="Gene3D" id="3.30.300.30">
    <property type="match status" value="1"/>
</dbReference>
<evidence type="ECO:0000313" key="3">
    <source>
        <dbReference type="EMBL" id="GIH10593.1"/>
    </source>
</evidence>
<dbReference type="SUPFAM" id="SSF56801">
    <property type="entry name" value="Acetyl-CoA synthetase-like"/>
    <property type="match status" value="1"/>
</dbReference>
<evidence type="ECO:0008006" key="5">
    <source>
        <dbReference type="Google" id="ProtNLM"/>
    </source>
</evidence>
<sequence>MPDLFTLPGPALVSVPQLVEIQAQRQPMALAAAGEDVQLTYGALYEMARQIASELARRGVPTGSVVAAYLSRGPHVLAAQLGIWLNNCVALVVDPSLPRNRVTALFDDAEPKAVIVGDGGGDPPAGPQILALSELKDDGWFPANTPEADQTPAYLIYTSGSTGTPKGVLVGHRSLAHLARWHNVEYAVGSHDRASSLAATAFDAFIWETWPYLCSGASIWFGPEEVRTSPWDLSDWLVDKDISIAFAPTPLAEAYIRHGSKFEQLRTLLTGGDQLRLTGGHPFNELVNHYGPTEATVVATRMPVDPAASGPIGIGWPLPSVHTLILDDEFAHVPVGQTGQLYLGGECLALRYLGDPQRTQTSFHHLEGHPGRWYATGDLVAIENAGLSFKGRADRQVKVRGVRVEPAEVEVVLAGHPSVDDVVVELDSGSGDLIAFVVPPPGITPADGVLREHAARALPAAMVPRLYRFLDKLPLTATGKVDRAALSNFDQH</sequence>
<name>A0A8J3QGU0_9ACTN</name>
<dbReference type="GO" id="GO:0005737">
    <property type="term" value="C:cytoplasm"/>
    <property type="evidence" value="ECO:0007669"/>
    <property type="project" value="TreeGrafter"/>
</dbReference>
<dbReference type="Pfam" id="PF13193">
    <property type="entry name" value="AMP-binding_C"/>
    <property type="match status" value="1"/>
</dbReference>
<dbReference type="Pfam" id="PF00501">
    <property type="entry name" value="AMP-binding"/>
    <property type="match status" value="1"/>
</dbReference>
<dbReference type="GO" id="GO:0043041">
    <property type="term" value="P:amino acid activation for nonribosomal peptide biosynthetic process"/>
    <property type="evidence" value="ECO:0007669"/>
    <property type="project" value="TreeGrafter"/>
</dbReference>
<evidence type="ECO:0000259" key="2">
    <source>
        <dbReference type="Pfam" id="PF13193"/>
    </source>
</evidence>
<dbReference type="GO" id="GO:0044550">
    <property type="term" value="P:secondary metabolite biosynthetic process"/>
    <property type="evidence" value="ECO:0007669"/>
    <property type="project" value="TreeGrafter"/>
</dbReference>
<dbReference type="PANTHER" id="PTHR45527:SF1">
    <property type="entry name" value="FATTY ACID SYNTHASE"/>
    <property type="match status" value="1"/>
</dbReference>
<dbReference type="InterPro" id="IPR045851">
    <property type="entry name" value="AMP-bd_C_sf"/>
</dbReference>
<dbReference type="RefSeq" id="WP_203914307.1">
    <property type="nucleotide sequence ID" value="NZ_BONY01000099.1"/>
</dbReference>
<dbReference type="EMBL" id="BONY01000099">
    <property type="protein sequence ID" value="GIH10593.1"/>
    <property type="molecule type" value="Genomic_DNA"/>
</dbReference>
<reference evidence="3" key="1">
    <citation type="submission" date="2021-01" db="EMBL/GenBank/DDBJ databases">
        <title>Whole genome shotgun sequence of Rhizocola hellebori NBRC 109834.</title>
        <authorList>
            <person name="Komaki H."/>
            <person name="Tamura T."/>
        </authorList>
    </citation>
    <scope>NUCLEOTIDE SEQUENCE</scope>
    <source>
        <strain evidence="3">NBRC 109834</strain>
    </source>
</reference>
<gene>
    <name evidence="3" type="ORF">Rhe02_86600</name>
</gene>